<organism evidence="3 4">
    <name type="scientific">Nyssa sinensis</name>
    <dbReference type="NCBI Taxonomy" id="561372"/>
    <lineage>
        <taxon>Eukaryota</taxon>
        <taxon>Viridiplantae</taxon>
        <taxon>Streptophyta</taxon>
        <taxon>Embryophyta</taxon>
        <taxon>Tracheophyta</taxon>
        <taxon>Spermatophyta</taxon>
        <taxon>Magnoliopsida</taxon>
        <taxon>eudicotyledons</taxon>
        <taxon>Gunneridae</taxon>
        <taxon>Pentapetalae</taxon>
        <taxon>asterids</taxon>
        <taxon>Cornales</taxon>
        <taxon>Nyssaceae</taxon>
        <taxon>Nyssa</taxon>
    </lineage>
</organism>
<sequence length="642" mass="72610">MALDPLQFLISNLNSIVTIKLDSTNYLTWKAQISAALEVYDLLGYVDGSIPMPSEKIAVTTENATEMVTNPIFTEWKKADRHLRSAINATIHPSLLPHVVNLQHAFEVWNALEKRLNSLSRSHIVQLRNDFQRVKKDAAKSMKSYLDEIKQITDKLAATANLISDEEIVFVTLKGLPREYVSFKTAIRPRETPITFEELSNLLLSEEINISMDELELNSQISVSTALTAQKGSNQNYQNYQGHYPTNRGNYRGRGNYYTNNRGNYRGRGSANSNRRQFNLNRSGNGRAQWNFNSDFGSPEVRCQICNKPRHIAKDCWYRNDLHFQPQTQALMASNETPSTDQWFFDSGATHHITSNVENLHQPEQYNGIQKVAVGDGKHLNIKHKGDGILPTPTNQFLLKDILHVPHISANLLSVHKFAQENNCIISFSSSEFVVQDVNSRQVLLRGSSQNGLYPVCNITHSSPSSPSAQAFHTSVATWHNRLGHPSSQTLQHLHRKLGFSSSLAAASQPVKFSDVGCEIPELKGDNFKMWKERVLLHLGWMDIDYAIRKDEPPAVTNTSTEAEISLYEHWERSNRLSVMFIKTKISAGIRGSVDQHTKVRDLLKAIDEQFVISDKALASTLIMKFCSTRLDTIRSVREHIM</sequence>
<dbReference type="PANTHER" id="PTHR47481">
    <property type="match status" value="1"/>
</dbReference>
<name>A0A5J5A1P2_9ASTE</name>
<feature type="domain" description="Retrovirus-related Pol polyprotein from transposon TNT 1-94-like beta-barrel" evidence="2">
    <location>
        <begin position="343"/>
        <end position="421"/>
    </location>
</feature>
<dbReference type="Pfam" id="PF22936">
    <property type="entry name" value="Pol_BBD"/>
    <property type="match status" value="1"/>
</dbReference>
<dbReference type="EMBL" id="CM018047">
    <property type="protein sequence ID" value="KAA8524995.1"/>
    <property type="molecule type" value="Genomic_DNA"/>
</dbReference>
<dbReference type="AlphaFoldDB" id="A0A5J5A1P2"/>
<evidence type="ECO:0000259" key="2">
    <source>
        <dbReference type="Pfam" id="PF22936"/>
    </source>
</evidence>
<feature type="domain" description="GAG-pre-integrase" evidence="1">
    <location>
        <begin position="458"/>
        <end position="498"/>
    </location>
</feature>
<dbReference type="InterPro" id="IPR025724">
    <property type="entry name" value="GAG-pre-integrase_dom"/>
</dbReference>
<dbReference type="Proteomes" id="UP000325577">
    <property type="component" value="Linkage Group LG4"/>
</dbReference>
<dbReference type="Pfam" id="PF14223">
    <property type="entry name" value="Retrotran_gag_2"/>
    <property type="match status" value="1"/>
</dbReference>
<dbReference type="OrthoDB" id="689502at2759"/>
<protein>
    <recommendedName>
        <fullName evidence="5">GAG-pre-integrase domain-containing protein</fullName>
    </recommendedName>
</protein>
<keyword evidence="4" id="KW-1185">Reference proteome</keyword>
<evidence type="ECO:0000313" key="3">
    <source>
        <dbReference type="EMBL" id="KAA8524995.1"/>
    </source>
</evidence>
<reference evidence="3 4" key="1">
    <citation type="submission" date="2019-09" db="EMBL/GenBank/DDBJ databases">
        <title>A chromosome-level genome assembly of the Chinese tupelo Nyssa sinensis.</title>
        <authorList>
            <person name="Yang X."/>
            <person name="Kang M."/>
            <person name="Yang Y."/>
            <person name="Xiong H."/>
            <person name="Wang M."/>
            <person name="Zhang Z."/>
            <person name="Wang Z."/>
            <person name="Wu H."/>
            <person name="Ma T."/>
            <person name="Liu J."/>
            <person name="Xi Z."/>
        </authorList>
    </citation>
    <scope>NUCLEOTIDE SEQUENCE [LARGE SCALE GENOMIC DNA]</scope>
    <source>
        <strain evidence="3">J267</strain>
        <tissue evidence="3">Leaf</tissue>
    </source>
</reference>
<evidence type="ECO:0000313" key="4">
    <source>
        <dbReference type="Proteomes" id="UP000325577"/>
    </source>
</evidence>
<dbReference type="Pfam" id="PF13976">
    <property type="entry name" value="gag_pre-integrs"/>
    <property type="match status" value="1"/>
</dbReference>
<evidence type="ECO:0008006" key="5">
    <source>
        <dbReference type="Google" id="ProtNLM"/>
    </source>
</evidence>
<evidence type="ECO:0000259" key="1">
    <source>
        <dbReference type="Pfam" id="PF13976"/>
    </source>
</evidence>
<proteinExistence type="predicted"/>
<accession>A0A5J5A1P2</accession>
<dbReference type="PANTHER" id="PTHR47481:SF31">
    <property type="entry name" value="OS01G0873500 PROTEIN"/>
    <property type="match status" value="1"/>
</dbReference>
<gene>
    <name evidence="3" type="ORF">F0562_011367</name>
</gene>
<dbReference type="InterPro" id="IPR054722">
    <property type="entry name" value="PolX-like_BBD"/>
</dbReference>